<dbReference type="PANTHER" id="PTHR36305:SF1">
    <property type="entry name" value="PHOSPHATIDYLGLYCEROPHOSPHATASE A"/>
    <property type="match status" value="1"/>
</dbReference>
<feature type="transmembrane region" description="Helical" evidence="2">
    <location>
        <begin position="107"/>
        <end position="124"/>
    </location>
</feature>
<dbReference type="GO" id="GO:0009395">
    <property type="term" value="P:phospholipid catabolic process"/>
    <property type="evidence" value="ECO:0007669"/>
    <property type="project" value="UniProtKB-KW"/>
</dbReference>
<keyword evidence="1" id="KW-0442">Lipid degradation</keyword>
<dbReference type="GO" id="GO:0005886">
    <property type="term" value="C:plasma membrane"/>
    <property type="evidence" value="ECO:0007669"/>
    <property type="project" value="UniProtKB-SubCell"/>
</dbReference>
<dbReference type="GO" id="GO:0008962">
    <property type="term" value="F:phosphatidylglycerophosphatase activity"/>
    <property type="evidence" value="ECO:0007669"/>
    <property type="project" value="UniProtKB-EC"/>
</dbReference>
<dbReference type="SUPFAM" id="SSF101307">
    <property type="entry name" value="YutG-like"/>
    <property type="match status" value="1"/>
</dbReference>
<dbReference type="HOGENOM" id="CLU_103734_1_1_5"/>
<feature type="domain" description="YutG/PgpA" evidence="3">
    <location>
        <begin position="6"/>
        <end position="162"/>
    </location>
</feature>
<organism evidence="4 5">
    <name type="scientific">Ehrlichia chaffeensis (strain ATCC CRL-10679 / Arkansas)</name>
    <dbReference type="NCBI Taxonomy" id="205920"/>
    <lineage>
        <taxon>Bacteria</taxon>
        <taxon>Pseudomonadati</taxon>
        <taxon>Pseudomonadota</taxon>
        <taxon>Alphaproteobacteria</taxon>
        <taxon>Rickettsiales</taxon>
        <taxon>Anaplasmataceae</taxon>
        <taxon>Ehrlichia</taxon>
    </lineage>
</organism>
<dbReference type="GO" id="GO:0046872">
    <property type="term" value="F:metal ion binding"/>
    <property type="evidence" value="ECO:0007669"/>
    <property type="project" value="UniProtKB-KW"/>
</dbReference>
<dbReference type="GO" id="GO:0006655">
    <property type="term" value="P:phosphatidylglycerol biosynthetic process"/>
    <property type="evidence" value="ECO:0007669"/>
    <property type="project" value="UniProtKB-UniPathway"/>
</dbReference>
<dbReference type="STRING" id="205920.ECH_0905"/>
<keyword evidence="1" id="KW-1208">Phospholipid metabolism</keyword>
<keyword evidence="1" id="KW-1003">Cell membrane</keyword>
<comment type="cofactor">
    <cofactor evidence="1">
        <name>Mg(2+)</name>
        <dbReference type="ChEBI" id="CHEBI:18420"/>
    </cofactor>
</comment>
<comment type="catalytic activity">
    <reaction evidence="1">
        <text>a 1,2-diacyl-sn-glycero-3-phospho-(1'-sn-glycero-3'-phosphate) + H2O = a 1,2-diacyl-sn-glycero-3-phospho-(1'-sn-glycerol) + phosphate</text>
        <dbReference type="Rhea" id="RHEA:33751"/>
        <dbReference type="ChEBI" id="CHEBI:15377"/>
        <dbReference type="ChEBI" id="CHEBI:43474"/>
        <dbReference type="ChEBI" id="CHEBI:60110"/>
        <dbReference type="ChEBI" id="CHEBI:64716"/>
        <dbReference type="EC" id="3.1.3.27"/>
    </reaction>
</comment>
<keyword evidence="1" id="KW-0595">Phospholipid degradation</keyword>
<dbReference type="Proteomes" id="UP000008320">
    <property type="component" value="Chromosome"/>
</dbReference>
<comment type="function">
    <text evidence="1">Lipid phosphatase which dephosphorylates phosphatidylglycerophosphate (PGP) to phosphatidylglycerol (PG).</text>
</comment>
<gene>
    <name evidence="4" type="primary">pgpA</name>
    <name evidence="4" type="ordered locus">ECH_0905</name>
</gene>
<reference evidence="4 5" key="1">
    <citation type="journal article" date="2006" name="PLoS Genet.">
        <title>Comparative genomics of emerging human ehrlichiosis agents.</title>
        <authorList>
            <person name="Dunning Hotopp J.C."/>
            <person name="Lin M."/>
            <person name="Madupu R."/>
            <person name="Crabtree J."/>
            <person name="Angiuoli S.V."/>
            <person name="Eisen J.A."/>
            <person name="Seshadri R."/>
            <person name="Ren Q."/>
            <person name="Wu M."/>
            <person name="Utterback T.R."/>
            <person name="Smith S."/>
            <person name="Lewis M."/>
            <person name="Khouri H."/>
            <person name="Zhang C."/>
            <person name="Niu H."/>
            <person name="Lin Q."/>
            <person name="Ohashi N."/>
            <person name="Zhi N."/>
            <person name="Nelson W."/>
            <person name="Brinkac L.M."/>
            <person name="Dodson R.J."/>
            <person name="Rosovitz M.J."/>
            <person name="Sundaram J."/>
            <person name="Daugherty S.C."/>
            <person name="Davidsen T."/>
            <person name="Durkin A.S."/>
            <person name="Gwinn M."/>
            <person name="Haft D.H."/>
            <person name="Selengut J.D."/>
            <person name="Sullivan S.A."/>
            <person name="Zafar N."/>
            <person name="Zhou L."/>
            <person name="Benahmed F."/>
            <person name="Forberger H."/>
            <person name="Halpin R."/>
            <person name="Mulligan S."/>
            <person name="Robinson J."/>
            <person name="White O."/>
            <person name="Rikihisa Y."/>
            <person name="Tettelin H."/>
        </authorList>
    </citation>
    <scope>NUCLEOTIDE SEQUENCE [LARGE SCALE GENOMIC DNA]</scope>
    <source>
        <strain evidence="5">ATCC CRL-10679 / Arkansas</strain>
    </source>
</reference>
<evidence type="ECO:0000313" key="5">
    <source>
        <dbReference type="Proteomes" id="UP000008320"/>
    </source>
</evidence>
<dbReference type="InterPro" id="IPR036681">
    <property type="entry name" value="PgpA-like_sf"/>
</dbReference>
<dbReference type="UniPathway" id="UPA00084">
    <property type="reaction ID" value="UER00504"/>
</dbReference>
<dbReference type="CDD" id="cd06971">
    <property type="entry name" value="PgpA"/>
    <property type="match status" value="1"/>
</dbReference>
<dbReference type="PANTHER" id="PTHR36305">
    <property type="entry name" value="PHOSPHATIDYLGLYCEROPHOSPHATASE A"/>
    <property type="match status" value="1"/>
</dbReference>
<evidence type="ECO:0000256" key="2">
    <source>
        <dbReference type="SAM" id="Phobius"/>
    </source>
</evidence>
<feature type="transmembrane region" description="Helical" evidence="2">
    <location>
        <begin position="145"/>
        <end position="164"/>
    </location>
</feature>
<feature type="transmembrane region" description="Helical" evidence="2">
    <location>
        <begin position="78"/>
        <end position="95"/>
    </location>
</feature>
<dbReference type="EMBL" id="CP000236">
    <property type="protein sequence ID" value="ABD45049.1"/>
    <property type="molecule type" value="Genomic_DNA"/>
</dbReference>
<keyword evidence="1" id="KW-0997">Cell inner membrane</keyword>
<comment type="subcellular location">
    <subcellularLocation>
        <location evidence="1">Cell inner membrane</location>
        <topology evidence="1">Multi-pass membrane protein</topology>
    </subcellularLocation>
</comment>
<dbReference type="EC" id="3.1.3.27" evidence="1"/>
<evidence type="ECO:0000313" key="4">
    <source>
        <dbReference type="EMBL" id="ABD45049.1"/>
    </source>
</evidence>
<dbReference type="AlphaFoldDB" id="Q2GFT6"/>
<evidence type="ECO:0000259" key="3">
    <source>
        <dbReference type="Pfam" id="PF04608"/>
    </source>
</evidence>
<dbReference type="RefSeq" id="WP_011452888.1">
    <property type="nucleotide sequence ID" value="NC_007799.1"/>
</dbReference>
<dbReference type="InterPro" id="IPR007686">
    <property type="entry name" value="YutG/PgpA"/>
</dbReference>
<name>Q2GFT6_EHRCR</name>
<keyword evidence="1" id="KW-0479">Metal-binding</keyword>
<sequence>MQLYTIVATWFGCGNITRAPGTIASFATMLLSPAIILNNLFGILIIVLTGIMGLFAIPKYLLDHPNIVDPKEIVIDEVIGQLIAFSIPIVFFRYYQYVPQTFNTLYLLFYIKILITSFILFRIFDITKIWPINILERISGTTGIILDDVLAGIMSSICTIFIIAKIGT</sequence>
<dbReference type="PIRSF" id="PIRSF006162">
    <property type="entry name" value="PgpA"/>
    <property type="match status" value="1"/>
</dbReference>
<keyword evidence="5" id="KW-1185">Reference proteome</keyword>
<protein>
    <recommendedName>
        <fullName evidence="1">Phosphatidylglycerophosphatase A</fullName>
        <ecNumber evidence="1">3.1.3.27</ecNumber>
    </recommendedName>
    <alternativeName>
        <fullName evidence="1">Phosphatidylglycerolphosphate phosphatase A</fullName>
    </alternativeName>
</protein>
<dbReference type="eggNOG" id="COG1267">
    <property type="taxonomic scope" value="Bacteria"/>
</dbReference>
<keyword evidence="1 4" id="KW-0378">Hydrolase</keyword>
<keyword evidence="1" id="KW-0460">Magnesium</keyword>
<dbReference type="KEGG" id="ech:ECH_0905"/>
<keyword evidence="1 2" id="KW-0812">Transmembrane</keyword>
<keyword evidence="1 2" id="KW-0472">Membrane</keyword>
<keyword evidence="2" id="KW-1133">Transmembrane helix</keyword>
<feature type="transmembrane region" description="Helical" evidence="2">
    <location>
        <begin position="35"/>
        <end position="57"/>
    </location>
</feature>
<proteinExistence type="predicted"/>
<keyword evidence="1" id="KW-0443">Lipid metabolism</keyword>
<dbReference type="InterPro" id="IPR026037">
    <property type="entry name" value="PgpA"/>
</dbReference>
<accession>Q2GFT6</accession>
<dbReference type="OrthoDB" id="9804091at2"/>
<dbReference type="Pfam" id="PF04608">
    <property type="entry name" value="PgpA"/>
    <property type="match status" value="1"/>
</dbReference>
<evidence type="ECO:0000256" key="1">
    <source>
        <dbReference type="PIRNR" id="PIRNR006162"/>
    </source>
</evidence>
<comment type="pathway">
    <text evidence="1">Phospholipid metabolism; phosphatidylglycerol biosynthesis; phosphatidylglycerol from CDP-diacylglycerol: step 2/2.</text>
</comment>